<dbReference type="Gene3D" id="3.40.50.1000">
    <property type="entry name" value="HAD superfamily/HAD-like"/>
    <property type="match status" value="1"/>
</dbReference>
<keyword evidence="2" id="KW-1185">Reference proteome</keyword>
<dbReference type="InterPro" id="IPR023214">
    <property type="entry name" value="HAD_sf"/>
</dbReference>
<dbReference type="Pfam" id="PF12710">
    <property type="entry name" value="HAD"/>
    <property type="match status" value="1"/>
</dbReference>
<organism evidence="1 2">
    <name type="scientific">Conexibacter arvalis</name>
    <dbReference type="NCBI Taxonomy" id="912552"/>
    <lineage>
        <taxon>Bacteria</taxon>
        <taxon>Bacillati</taxon>
        <taxon>Actinomycetota</taxon>
        <taxon>Thermoleophilia</taxon>
        <taxon>Solirubrobacterales</taxon>
        <taxon>Conexibacteraceae</taxon>
        <taxon>Conexibacter</taxon>
    </lineage>
</organism>
<comment type="caution">
    <text evidence="1">The sequence shown here is derived from an EMBL/GenBank/DDBJ whole genome shotgun (WGS) entry which is preliminary data.</text>
</comment>
<name>A0A840IIU2_9ACTN</name>
<dbReference type="EMBL" id="JACHNU010000008">
    <property type="protein sequence ID" value="MBB4664686.1"/>
    <property type="molecule type" value="Genomic_DNA"/>
</dbReference>
<dbReference type="SUPFAM" id="SSF56784">
    <property type="entry name" value="HAD-like"/>
    <property type="match status" value="1"/>
</dbReference>
<sequence>MELAGLPRLGPGETALFDLDGVLTRKDTFAGFVVGRLRRRPLRLALALPLVPFMLLPPTRRPAVTLAVKLALMRLTTEGYRAEAASYADALAATPRAIQHGCVEEARRHLDAGARVVFVTACEATVARELLDAVGLPEVELVASRLERRGRLWRVALHNLGEEKPRQLAAHGIVAPWAAAYSDHAVDLPLLGGARVAVLVNPSARLEETARRELAGRAPGGVRTARWPAG</sequence>
<dbReference type="InterPro" id="IPR036412">
    <property type="entry name" value="HAD-like_sf"/>
</dbReference>
<proteinExistence type="predicted"/>
<accession>A0A840IIU2</accession>
<dbReference type="EC" id="3.1.3.27" evidence="1"/>
<reference evidence="1 2" key="1">
    <citation type="submission" date="2020-08" db="EMBL/GenBank/DDBJ databases">
        <title>Genomic Encyclopedia of Archaeal and Bacterial Type Strains, Phase II (KMG-II): from individual species to whole genera.</title>
        <authorList>
            <person name="Goeker M."/>
        </authorList>
    </citation>
    <scope>NUCLEOTIDE SEQUENCE [LARGE SCALE GENOMIC DNA]</scope>
    <source>
        <strain evidence="1 2">DSM 23288</strain>
    </source>
</reference>
<gene>
    <name evidence="1" type="ORF">BDZ31_004301</name>
</gene>
<dbReference type="GO" id="GO:0008962">
    <property type="term" value="F:phosphatidylglycerophosphatase activity"/>
    <property type="evidence" value="ECO:0007669"/>
    <property type="project" value="UniProtKB-EC"/>
</dbReference>
<dbReference type="Gene3D" id="1.20.1440.100">
    <property type="entry name" value="SG protein - dephosphorylation function"/>
    <property type="match status" value="1"/>
</dbReference>
<evidence type="ECO:0000313" key="2">
    <source>
        <dbReference type="Proteomes" id="UP000585272"/>
    </source>
</evidence>
<protein>
    <submittedName>
        <fullName evidence="1">Phosphatidylglycerophosphatase C</fullName>
        <ecNumber evidence="1">3.1.3.27</ecNumber>
    </submittedName>
</protein>
<dbReference type="Proteomes" id="UP000585272">
    <property type="component" value="Unassembled WGS sequence"/>
</dbReference>
<keyword evidence="1" id="KW-0378">Hydrolase</keyword>
<dbReference type="RefSeq" id="WP_183344939.1">
    <property type="nucleotide sequence ID" value="NZ_JACHNU010000008.1"/>
</dbReference>
<evidence type="ECO:0000313" key="1">
    <source>
        <dbReference type="EMBL" id="MBB4664686.1"/>
    </source>
</evidence>
<dbReference type="AlphaFoldDB" id="A0A840IIU2"/>